<keyword evidence="3" id="KW-1185">Reference proteome</keyword>
<sequence length="309" mass="33450">MNNFNIKKSQLDTPCLIIEKQTLISNLELMRAHGIKNNVSIRPHVKTHKCTELAKLQIEYDAIGISAAKISEAEGLINKGIRNVLITSPIVTKEKIRRLISCIQQAPDTIIVVDNEHNLNDLSEAANAISFKINVLVDIDPGIGRTGVNPDLALDFALKTNNFNSLNLMGIQCYAGNLQHISSYKERKNSSLNISSNSSGFAQHSATVLTIPPNKSTVLMIGLNRAATAKPAEINMNIPAACRPSKVSSKLPVTKLPMVAKKWAPIDKAITAEAIANWGVSVTIDVALTAKLVVDLIGVKKNERIGAPL</sequence>
<gene>
    <name evidence="2" type="ORF">LFA_1475</name>
</gene>
<organism evidence="2 3">
    <name type="scientific">Legionella fallonii LLAP-10</name>
    <dbReference type="NCBI Taxonomy" id="1212491"/>
    <lineage>
        <taxon>Bacteria</taxon>
        <taxon>Pseudomonadati</taxon>
        <taxon>Pseudomonadota</taxon>
        <taxon>Gammaproteobacteria</taxon>
        <taxon>Legionellales</taxon>
        <taxon>Legionellaceae</taxon>
        <taxon>Legionella</taxon>
    </lineage>
</organism>
<dbReference type="GO" id="GO:0008721">
    <property type="term" value="F:D-serine ammonia-lyase activity"/>
    <property type="evidence" value="ECO:0007669"/>
    <property type="project" value="TreeGrafter"/>
</dbReference>
<dbReference type="InterPro" id="IPR051466">
    <property type="entry name" value="D-amino_acid_metab_enzyme"/>
</dbReference>
<proteinExistence type="predicted"/>
<dbReference type="OrthoDB" id="9772497at2"/>
<dbReference type="Proteomes" id="UP000032430">
    <property type="component" value="Chromosome I"/>
</dbReference>
<feature type="domain" description="Alanine racemase N-terminal" evidence="1">
    <location>
        <begin position="19"/>
        <end position="180"/>
    </location>
</feature>
<evidence type="ECO:0000313" key="2">
    <source>
        <dbReference type="EMBL" id="CEG56893.1"/>
    </source>
</evidence>
<dbReference type="SUPFAM" id="SSF51419">
    <property type="entry name" value="PLP-binding barrel"/>
    <property type="match status" value="1"/>
</dbReference>
<dbReference type="InterPro" id="IPR029066">
    <property type="entry name" value="PLP-binding_barrel"/>
</dbReference>
<name>A0A098G358_9GAMM</name>
<dbReference type="KEGG" id="lfa:LFA_1475"/>
<reference evidence="3" key="1">
    <citation type="submission" date="2014-09" db="EMBL/GenBank/DDBJ databases">
        <authorList>
            <person name="Gomez-Valero L."/>
        </authorList>
    </citation>
    <scope>NUCLEOTIDE SEQUENCE [LARGE SCALE GENOMIC DNA]</scope>
    <source>
        <strain evidence="3">ATCC700992</strain>
    </source>
</reference>
<dbReference type="PANTHER" id="PTHR28004:SF2">
    <property type="entry name" value="D-SERINE DEHYDRATASE"/>
    <property type="match status" value="1"/>
</dbReference>
<dbReference type="Pfam" id="PF01168">
    <property type="entry name" value="Ala_racemase_N"/>
    <property type="match status" value="1"/>
</dbReference>
<dbReference type="PANTHER" id="PTHR28004">
    <property type="entry name" value="ZGC:162816-RELATED"/>
    <property type="match status" value="1"/>
</dbReference>
<dbReference type="GO" id="GO:0036088">
    <property type="term" value="P:D-serine catabolic process"/>
    <property type="evidence" value="ECO:0007669"/>
    <property type="project" value="TreeGrafter"/>
</dbReference>
<dbReference type="RefSeq" id="WP_052673883.1">
    <property type="nucleotide sequence ID" value="NZ_LN614827.1"/>
</dbReference>
<dbReference type="Gene3D" id="3.20.20.10">
    <property type="entry name" value="Alanine racemase"/>
    <property type="match status" value="1"/>
</dbReference>
<dbReference type="AlphaFoldDB" id="A0A098G358"/>
<evidence type="ECO:0000313" key="3">
    <source>
        <dbReference type="Proteomes" id="UP000032430"/>
    </source>
</evidence>
<evidence type="ECO:0000259" key="1">
    <source>
        <dbReference type="Pfam" id="PF01168"/>
    </source>
</evidence>
<dbReference type="InterPro" id="IPR001608">
    <property type="entry name" value="Ala_racemase_N"/>
</dbReference>
<protein>
    <submittedName>
        <fullName evidence="2">Putative alanine racemase</fullName>
    </submittedName>
</protein>
<accession>A0A098G358</accession>
<dbReference type="HOGENOM" id="CLU_899529_0_0_6"/>
<dbReference type="EMBL" id="LN614827">
    <property type="protein sequence ID" value="CEG56893.1"/>
    <property type="molecule type" value="Genomic_DNA"/>
</dbReference>